<evidence type="ECO:0000256" key="2">
    <source>
        <dbReference type="SAM" id="Phobius"/>
    </source>
</evidence>
<dbReference type="AlphaFoldDB" id="A0AA43XMK3"/>
<keyword evidence="2" id="KW-0472">Membrane</keyword>
<feature type="compositionally biased region" description="Basic and acidic residues" evidence="1">
    <location>
        <begin position="52"/>
        <end position="61"/>
    </location>
</feature>
<organism evidence="3 4">
    <name type="scientific">Isachenkonia alkalipeptolytica</name>
    <dbReference type="NCBI Taxonomy" id="2565777"/>
    <lineage>
        <taxon>Bacteria</taxon>
        <taxon>Bacillati</taxon>
        <taxon>Bacillota</taxon>
        <taxon>Clostridia</taxon>
        <taxon>Eubacteriales</taxon>
        <taxon>Clostridiaceae</taxon>
        <taxon>Isachenkonia</taxon>
    </lineage>
</organism>
<keyword evidence="4" id="KW-1185">Reference proteome</keyword>
<name>A0AA43XMK3_9CLOT</name>
<evidence type="ECO:0000313" key="4">
    <source>
        <dbReference type="Proteomes" id="UP000449710"/>
    </source>
</evidence>
<reference evidence="3 4" key="1">
    <citation type="submission" date="2019-04" db="EMBL/GenBank/DDBJ databases">
        <title>Isachenkonia alkalipeptolytica gen. nov. sp. nov. a new anaerobic, alkiliphilic organothrophic bacterium capable to reduce synthesized ferrihydrite isolated from a soda lake.</title>
        <authorList>
            <person name="Toshchakov S.V."/>
            <person name="Zavarzina D.G."/>
            <person name="Zhilina T.N."/>
            <person name="Kostrikina N.A."/>
            <person name="Kublanov I.V."/>
        </authorList>
    </citation>
    <scope>NUCLEOTIDE SEQUENCE [LARGE SCALE GENOMIC DNA]</scope>
    <source>
        <strain evidence="3 4">Z-1701</strain>
    </source>
</reference>
<feature type="transmembrane region" description="Helical" evidence="2">
    <location>
        <begin position="14"/>
        <end position="37"/>
    </location>
</feature>
<comment type="caution">
    <text evidence="3">The sequence shown here is derived from an EMBL/GenBank/DDBJ whole genome shotgun (WGS) entry which is preliminary data.</text>
</comment>
<sequence length="103" mass="11952">MEHLQNLLDYAQRYITVELFILIILIIGTFLIFAFLIQDVFQDYFKDYGDKKKREREEGKAQSRPRVVKTPGTPEEKKKKGSRTAKSSKAKGKSKLRNNKTDG</sequence>
<evidence type="ECO:0000256" key="1">
    <source>
        <dbReference type="SAM" id="MobiDB-lite"/>
    </source>
</evidence>
<evidence type="ECO:0000313" key="3">
    <source>
        <dbReference type="EMBL" id="NBG89089.1"/>
    </source>
</evidence>
<proteinExistence type="predicted"/>
<accession>A0AA43XMK3</accession>
<keyword evidence="2" id="KW-1133">Transmembrane helix</keyword>
<keyword evidence="2" id="KW-0812">Transmembrane</keyword>
<dbReference type="RefSeq" id="WP_160722401.1">
    <property type="nucleotide sequence ID" value="NZ_SUMG01000016.1"/>
</dbReference>
<feature type="region of interest" description="Disordered" evidence="1">
    <location>
        <begin position="52"/>
        <end position="103"/>
    </location>
</feature>
<gene>
    <name evidence="3" type="ORF">ISALK_11370</name>
</gene>
<protein>
    <submittedName>
        <fullName evidence="3">Uncharacterized protein</fullName>
    </submittedName>
</protein>
<feature type="compositionally biased region" description="Basic residues" evidence="1">
    <location>
        <begin position="79"/>
        <end position="103"/>
    </location>
</feature>
<dbReference type="Proteomes" id="UP000449710">
    <property type="component" value="Unassembled WGS sequence"/>
</dbReference>
<dbReference type="EMBL" id="SUMG01000016">
    <property type="protein sequence ID" value="NBG89089.1"/>
    <property type="molecule type" value="Genomic_DNA"/>
</dbReference>